<protein>
    <submittedName>
        <fullName evidence="1">Uncharacterized protein</fullName>
    </submittedName>
</protein>
<accession>D8TL90</accession>
<dbReference type="RefSeq" id="XP_002947106.1">
    <property type="nucleotide sequence ID" value="XM_002947060.1"/>
</dbReference>
<dbReference type="KEGG" id="vcn:VOLCADRAFT_87399"/>
<dbReference type="Proteomes" id="UP000001058">
    <property type="component" value="Unassembled WGS sequence"/>
</dbReference>
<dbReference type="AlphaFoldDB" id="D8TL90"/>
<dbReference type="GeneID" id="9620069"/>
<dbReference type="EMBL" id="GL378326">
    <property type="protein sequence ID" value="EFJ51696.1"/>
    <property type="molecule type" value="Genomic_DNA"/>
</dbReference>
<dbReference type="InParanoid" id="D8TL90"/>
<dbReference type="InterPro" id="IPR029063">
    <property type="entry name" value="SAM-dependent_MTases_sf"/>
</dbReference>
<evidence type="ECO:0000313" key="2">
    <source>
        <dbReference type="Proteomes" id="UP000001058"/>
    </source>
</evidence>
<reference evidence="1 2" key="1">
    <citation type="journal article" date="2010" name="Science">
        <title>Genomic analysis of organismal complexity in the multicellular green alga Volvox carteri.</title>
        <authorList>
            <person name="Prochnik S.E."/>
            <person name="Umen J."/>
            <person name="Nedelcu A.M."/>
            <person name="Hallmann A."/>
            <person name="Miller S.M."/>
            <person name="Nishii I."/>
            <person name="Ferris P."/>
            <person name="Kuo A."/>
            <person name="Mitros T."/>
            <person name="Fritz-Laylin L.K."/>
            <person name="Hellsten U."/>
            <person name="Chapman J."/>
            <person name="Simakov O."/>
            <person name="Rensing S.A."/>
            <person name="Terry A."/>
            <person name="Pangilinan J."/>
            <person name="Kapitonov V."/>
            <person name="Jurka J."/>
            <person name="Salamov A."/>
            <person name="Shapiro H."/>
            <person name="Schmutz J."/>
            <person name="Grimwood J."/>
            <person name="Lindquist E."/>
            <person name="Lucas S."/>
            <person name="Grigoriev I.V."/>
            <person name="Schmitt R."/>
            <person name="Kirk D."/>
            <person name="Rokhsar D.S."/>
        </authorList>
    </citation>
    <scope>NUCLEOTIDE SEQUENCE [LARGE SCALE GENOMIC DNA]</scope>
    <source>
        <strain evidence="2">f. Nagariensis / Eve</strain>
    </source>
</reference>
<evidence type="ECO:0000313" key="1">
    <source>
        <dbReference type="EMBL" id="EFJ51696.1"/>
    </source>
</evidence>
<dbReference type="OrthoDB" id="540883at2759"/>
<name>D8TL90_VOLCA</name>
<gene>
    <name evidence="1" type="ORF">VOLCADRAFT_87399</name>
</gene>
<organism evidence="2">
    <name type="scientific">Volvox carteri f. nagariensis</name>
    <dbReference type="NCBI Taxonomy" id="3068"/>
    <lineage>
        <taxon>Eukaryota</taxon>
        <taxon>Viridiplantae</taxon>
        <taxon>Chlorophyta</taxon>
        <taxon>core chlorophytes</taxon>
        <taxon>Chlorophyceae</taxon>
        <taxon>CS clade</taxon>
        <taxon>Chlamydomonadales</taxon>
        <taxon>Volvocaceae</taxon>
        <taxon>Volvox</taxon>
    </lineage>
</organism>
<keyword evidence="2" id="KW-1185">Reference proteome</keyword>
<sequence length="113" mass="12325">MYYSLLAVAFGCKAFAFDANKEVLVYLNMSLALNGFSSSVRVFEGIVLDTLDVNFDGWNARPEGDPDASNVPSHVATQAVKLDEIVRQPVLYVKTANTRRASLRIGLAGIVMI</sequence>
<dbReference type="SUPFAM" id="SSF53335">
    <property type="entry name" value="S-adenosyl-L-methionine-dependent methyltransferases"/>
    <property type="match status" value="1"/>
</dbReference>
<proteinExistence type="predicted"/>